<evidence type="ECO:0000259" key="1">
    <source>
        <dbReference type="Pfam" id="PF03445"/>
    </source>
</evidence>
<gene>
    <name evidence="3" type="ORF">MJO55_25315</name>
</gene>
<accession>A0ABY3UD81</accession>
<dbReference type="EMBL" id="CP092427">
    <property type="protein sequence ID" value="ULP36468.1"/>
    <property type="molecule type" value="Genomic_DNA"/>
</dbReference>
<evidence type="ECO:0000313" key="3">
    <source>
        <dbReference type="EMBL" id="ULP36468.1"/>
    </source>
</evidence>
<evidence type="ECO:0000313" key="4">
    <source>
        <dbReference type="Proteomes" id="UP001055159"/>
    </source>
</evidence>
<dbReference type="Pfam" id="PF10335">
    <property type="entry name" value="DUF294_C"/>
    <property type="match status" value="1"/>
</dbReference>
<evidence type="ECO:0000259" key="2">
    <source>
        <dbReference type="Pfam" id="PF10335"/>
    </source>
</evidence>
<feature type="domain" description="Protein-PII uridylyltransferase N-terminal" evidence="1">
    <location>
        <begin position="65"/>
        <end position="160"/>
    </location>
</feature>
<dbReference type="InterPro" id="IPR005105">
    <property type="entry name" value="GlnD_Uridyltrans_N"/>
</dbReference>
<name>A0ABY3UD81_9MYCO</name>
<sequence>MSLVLPSGRDLAESVAVLDAATDEDELRAGIEQAAAIVTREARTHAPALAAAWSTVLRHGVTAGLRLAGPADWTWFVSGSSARGEAVPGSDVETMVVLGDGVDDDGKAALLTRAAQVHAALERCGIPGDANGVLAGRARFCRRLRSWTEGIDRWAAEPAQDRGVVMTGLMTDARGLPGPCAADFLRAHAVSAAARHYPVRQAMVQDATAVRATVPSRLRLFVSGSDAVDVKRAVLDPVVKIARWAALSAGSDALSTPERLAAGEAAGVLDADDAATLRDCHLWMMRFRWRTHVSAFVAGRAAGDVVALGELSPQDRAALRSVAREVSGVMRKLAYLSSISAFAQQ</sequence>
<keyword evidence="4" id="KW-1185">Reference proteome</keyword>
<protein>
    <submittedName>
        <fullName evidence="3">DUF294 nucleotidyltransferase-like domain-containing protein</fullName>
    </submittedName>
</protein>
<dbReference type="RefSeq" id="WP_043413332.1">
    <property type="nucleotide sequence ID" value="NZ_CP092427.2"/>
</dbReference>
<dbReference type="Pfam" id="PF03445">
    <property type="entry name" value="DUF294"/>
    <property type="match status" value="1"/>
</dbReference>
<dbReference type="Proteomes" id="UP001055159">
    <property type="component" value="Chromosome"/>
</dbReference>
<feature type="domain" description="DUF294" evidence="2">
    <location>
        <begin position="202"/>
        <end position="334"/>
    </location>
</feature>
<proteinExistence type="predicted"/>
<dbReference type="InterPro" id="IPR018821">
    <property type="entry name" value="DUF294_put_nucleoTrafse_sb-bd"/>
</dbReference>
<reference evidence="3" key="1">
    <citation type="submission" date="2022-08" db="EMBL/GenBank/DDBJ databases">
        <title>Whole genome sequencing of non-tuberculosis mycobacteria type-strains.</title>
        <authorList>
            <person name="Igarashi Y."/>
            <person name="Osugi A."/>
            <person name="Mitarai S."/>
        </authorList>
    </citation>
    <scope>NUCLEOTIDE SEQUENCE</scope>
    <source>
        <strain evidence="3">JCM 16372</strain>
    </source>
</reference>
<organism evidence="3 4">
    <name type="scientific">Mycolicibacterium rufum</name>
    <dbReference type="NCBI Taxonomy" id="318424"/>
    <lineage>
        <taxon>Bacteria</taxon>
        <taxon>Bacillati</taxon>
        <taxon>Actinomycetota</taxon>
        <taxon>Actinomycetes</taxon>
        <taxon>Mycobacteriales</taxon>
        <taxon>Mycobacteriaceae</taxon>
        <taxon>Mycolicibacterium</taxon>
    </lineage>
</organism>